<evidence type="ECO:0000256" key="2">
    <source>
        <dbReference type="ARBA" id="ARBA00022980"/>
    </source>
</evidence>
<evidence type="ECO:0000313" key="8">
    <source>
        <dbReference type="Proteomes" id="UP000184233"/>
    </source>
</evidence>
<evidence type="ECO:0000313" key="7">
    <source>
        <dbReference type="EMBL" id="OJX56774.1"/>
    </source>
</evidence>
<dbReference type="Proteomes" id="UP000184233">
    <property type="component" value="Unassembled WGS sequence"/>
</dbReference>
<sequence length="64" mass="7796">MIGVTIQSNESIDRALRRFKKKYERSGVLREFKKRAFFVKPSVDRRMSRLKAARRQHRQQMEQD</sequence>
<dbReference type="PROSITE" id="PS01181">
    <property type="entry name" value="RIBOSOMAL_S21"/>
    <property type="match status" value="1"/>
</dbReference>
<evidence type="ECO:0000256" key="1">
    <source>
        <dbReference type="ARBA" id="ARBA00006640"/>
    </source>
</evidence>
<dbReference type="AlphaFoldDB" id="A0A1M3KWY4"/>
<dbReference type="GO" id="GO:0005840">
    <property type="term" value="C:ribosome"/>
    <property type="evidence" value="ECO:0007669"/>
    <property type="project" value="UniProtKB-KW"/>
</dbReference>
<dbReference type="Pfam" id="PF01165">
    <property type="entry name" value="Ribosomal_S21"/>
    <property type="match status" value="1"/>
</dbReference>
<dbReference type="GO" id="GO:1990904">
    <property type="term" value="C:ribonucleoprotein complex"/>
    <property type="evidence" value="ECO:0007669"/>
    <property type="project" value="UniProtKB-KW"/>
</dbReference>
<comment type="similarity">
    <text evidence="1 5 6">Belongs to the bacterial ribosomal protein bS21 family.</text>
</comment>
<dbReference type="HAMAP" id="MF_00358">
    <property type="entry name" value="Ribosomal_bS21"/>
    <property type="match status" value="1"/>
</dbReference>
<dbReference type="InterPro" id="IPR038380">
    <property type="entry name" value="Ribosomal_bS21_sf"/>
</dbReference>
<reference evidence="7 8" key="1">
    <citation type="submission" date="2016-09" db="EMBL/GenBank/DDBJ databases">
        <title>Genome-resolved meta-omics ties microbial dynamics to process performance in biotechnology for thiocyanate degradation.</title>
        <authorList>
            <person name="Kantor R.S."/>
            <person name="Huddy R.J."/>
            <person name="Iyer R."/>
            <person name="Thomas B.C."/>
            <person name="Brown C.T."/>
            <person name="Anantharaman K."/>
            <person name="Tringe S."/>
            <person name="Hettich R.L."/>
            <person name="Harrison S.T."/>
            <person name="Banfield J.F."/>
        </authorList>
    </citation>
    <scope>NUCLEOTIDE SEQUENCE [LARGE SCALE GENOMIC DNA]</scope>
    <source>
        <strain evidence="7">59-99</strain>
    </source>
</reference>
<evidence type="ECO:0000256" key="5">
    <source>
        <dbReference type="HAMAP-Rule" id="MF_00358"/>
    </source>
</evidence>
<evidence type="ECO:0000256" key="3">
    <source>
        <dbReference type="ARBA" id="ARBA00023274"/>
    </source>
</evidence>
<dbReference type="GO" id="GO:0006412">
    <property type="term" value="P:translation"/>
    <property type="evidence" value="ECO:0007669"/>
    <property type="project" value="UniProtKB-UniRule"/>
</dbReference>
<comment type="caution">
    <text evidence="7">The sequence shown here is derived from an EMBL/GenBank/DDBJ whole genome shotgun (WGS) entry which is preliminary data.</text>
</comment>
<evidence type="ECO:0000256" key="4">
    <source>
        <dbReference type="ARBA" id="ARBA00035135"/>
    </source>
</evidence>
<dbReference type="InterPro" id="IPR018278">
    <property type="entry name" value="Ribosomal_bS21_CS"/>
</dbReference>
<organism evidence="7 8">
    <name type="scientific">Candidatus Kapaibacterium thiocyanatum</name>
    <dbReference type="NCBI Taxonomy" id="1895771"/>
    <lineage>
        <taxon>Bacteria</taxon>
        <taxon>Pseudomonadati</taxon>
        <taxon>Candidatus Kapaibacteriota</taxon>
        <taxon>Candidatus Kapaibacteriia</taxon>
        <taxon>Candidatus Kapaibacteriales</taxon>
        <taxon>Candidatus Kapaibacteriaceae</taxon>
        <taxon>Candidatus Kapaibacterium</taxon>
    </lineage>
</organism>
<keyword evidence="2 5" id="KW-0689">Ribosomal protein</keyword>
<evidence type="ECO:0000256" key="6">
    <source>
        <dbReference type="RuleBase" id="RU000667"/>
    </source>
</evidence>
<dbReference type="STRING" id="1895771.BGO89_09590"/>
<dbReference type="PRINTS" id="PR00976">
    <property type="entry name" value="RIBOSOMALS21"/>
</dbReference>
<protein>
    <recommendedName>
        <fullName evidence="4 5">Small ribosomal subunit protein bS21</fullName>
    </recommendedName>
</protein>
<dbReference type="InterPro" id="IPR001911">
    <property type="entry name" value="Ribosomal_bS21"/>
</dbReference>
<dbReference type="GO" id="GO:0003735">
    <property type="term" value="F:structural constituent of ribosome"/>
    <property type="evidence" value="ECO:0007669"/>
    <property type="project" value="InterPro"/>
</dbReference>
<dbReference type="EMBL" id="MKVH01000024">
    <property type="protein sequence ID" value="OJX56774.1"/>
    <property type="molecule type" value="Genomic_DNA"/>
</dbReference>
<dbReference type="NCBIfam" id="TIGR00030">
    <property type="entry name" value="S21p"/>
    <property type="match status" value="1"/>
</dbReference>
<accession>A0A1M3KWY4</accession>
<proteinExistence type="inferred from homology"/>
<gene>
    <name evidence="5" type="primary">rpsU</name>
    <name evidence="7" type="ORF">BGO89_09590</name>
</gene>
<dbReference type="Gene3D" id="1.20.5.1150">
    <property type="entry name" value="Ribosomal protein S8"/>
    <property type="match status" value="1"/>
</dbReference>
<keyword evidence="3 5" id="KW-0687">Ribonucleoprotein</keyword>
<name>A0A1M3KWY4_9BACT</name>